<evidence type="ECO:0000313" key="4">
    <source>
        <dbReference type="Proteomes" id="UP000549517"/>
    </source>
</evidence>
<sequence length="152" mass="16753">MVREINGIAELEKLVGHEVGSSDWVTIDQDRIQLFADATDDHQWIHLDEEKAKAGPFGGTIAHGFLTLSLLPMLSQRTVDVTGMKMKINYGLNKVRFPQPVPSGARVRDTITLDSVERKDAGVMVIMTHVIEIDGADRPACIAESVSLMVEQ</sequence>
<name>A0A849APD4_9MICO</name>
<dbReference type="InterPro" id="IPR029069">
    <property type="entry name" value="HotDog_dom_sf"/>
</dbReference>
<feature type="domain" description="MaoC-like" evidence="2">
    <location>
        <begin position="13"/>
        <end position="125"/>
    </location>
</feature>
<dbReference type="RefSeq" id="WP_170273703.1">
    <property type="nucleotide sequence ID" value="NZ_BAAAKH010000007.1"/>
</dbReference>
<evidence type="ECO:0000313" key="3">
    <source>
        <dbReference type="EMBL" id="NNG78603.1"/>
    </source>
</evidence>
<gene>
    <name evidence="3" type="ORF">HLA91_04330</name>
</gene>
<accession>A0A849APD4</accession>
<dbReference type="PANTHER" id="PTHR42993">
    <property type="entry name" value="MAOC-LIKE DEHYDRATASE DOMAIN-CONTAINING PROTEIN"/>
    <property type="match status" value="1"/>
</dbReference>
<dbReference type="InterPro" id="IPR002539">
    <property type="entry name" value="MaoC-like_dom"/>
</dbReference>
<dbReference type="CDD" id="cd03450">
    <property type="entry name" value="NodN"/>
    <property type="match status" value="1"/>
</dbReference>
<dbReference type="SUPFAM" id="SSF54637">
    <property type="entry name" value="Thioesterase/thiol ester dehydrase-isomerase"/>
    <property type="match status" value="1"/>
</dbReference>
<evidence type="ECO:0000256" key="1">
    <source>
        <dbReference type="ARBA" id="ARBA00005254"/>
    </source>
</evidence>
<comment type="caution">
    <text evidence="3">The sequence shown here is derived from an EMBL/GenBank/DDBJ whole genome shotgun (WGS) entry which is preliminary data.</text>
</comment>
<dbReference type="Pfam" id="PF01575">
    <property type="entry name" value="MaoC_dehydratas"/>
    <property type="match status" value="1"/>
</dbReference>
<protein>
    <submittedName>
        <fullName evidence="3">MaoC family dehydratase</fullName>
    </submittedName>
</protein>
<dbReference type="AlphaFoldDB" id="A0A849APD4"/>
<dbReference type="PANTHER" id="PTHR42993:SF1">
    <property type="entry name" value="MAOC-LIKE DEHYDRATASE DOMAIN-CONTAINING PROTEIN"/>
    <property type="match status" value="1"/>
</dbReference>
<dbReference type="InterPro" id="IPR039375">
    <property type="entry name" value="NodN-like"/>
</dbReference>
<proteinExistence type="inferred from homology"/>
<reference evidence="3 4" key="1">
    <citation type="submission" date="2020-05" db="EMBL/GenBank/DDBJ databases">
        <title>MicrobeNet Type strains.</title>
        <authorList>
            <person name="Nicholson A.C."/>
        </authorList>
    </citation>
    <scope>NUCLEOTIDE SEQUENCE [LARGE SCALE GENOMIC DNA]</scope>
    <source>
        <strain evidence="3 4">CCUG 46604</strain>
    </source>
</reference>
<comment type="similarity">
    <text evidence="1">Belongs to the enoyl-CoA hydratase/isomerase family.</text>
</comment>
<dbReference type="Proteomes" id="UP000549517">
    <property type="component" value="Unassembled WGS sequence"/>
</dbReference>
<organism evidence="3 4">
    <name type="scientific">Brevibacterium luteolum</name>
    <dbReference type="NCBI Taxonomy" id="199591"/>
    <lineage>
        <taxon>Bacteria</taxon>
        <taxon>Bacillati</taxon>
        <taxon>Actinomycetota</taxon>
        <taxon>Actinomycetes</taxon>
        <taxon>Micrococcales</taxon>
        <taxon>Brevibacteriaceae</taxon>
        <taxon>Brevibacterium</taxon>
    </lineage>
</organism>
<dbReference type="EMBL" id="JABEMC010000002">
    <property type="protein sequence ID" value="NNG78603.1"/>
    <property type="molecule type" value="Genomic_DNA"/>
</dbReference>
<dbReference type="Gene3D" id="3.10.129.10">
    <property type="entry name" value="Hotdog Thioesterase"/>
    <property type="match status" value="1"/>
</dbReference>
<evidence type="ECO:0000259" key="2">
    <source>
        <dbReference type="Pfam" id="PF01575"/>
    </source>
</evidence>